<dbReference type="Pfam" id="PF03445">
    <property type="entry name" value="DUF294"/>
    <property type="match status" value="1"/>
</dbReference>
<evidence type="ECO:0000313" key="4">
    <source>
        <dbReference type="Proteomes" id="UP001238088"/>
    </source>
</evidence>
<evidence type="ECO:0000259" key="1">
    <source>
        <dbReference type="Pfam" id="PF03445"/>
    </source>
</evidence>
<name>A0ABU0ACP1_9BACI</name>
<dbReference type="EMBL" id="JAUSUB010000002">
    <property type="protein sequence ID" value="MDQ0268654.1"/>
    <property type="molecule type" value="Genomic_DNA"/>
</dbReference>
<proteinExistence type="predicted"/>
<dbReference type="RefSeq" id="WP_307471609.1">
    <property type="nucleotide sequence ID" value="NZ_JAUSUB010000002.1"/>
</dbReference>
<keyword evidence="4" id="KW-1185">Reference proteome</keyword>
<organism evidence="3 4">
    <name type="scientific">Cytobacillus purgationiresistens</name>
    <dbReference type="NCBI Taxonomy" id="863449"/>
    <lineage>
        <taxon>Bacteria</taxon>
        <taxon>Bacillati</taxon>
        <taxon>Bacillota</taxon>
        <taxon>Bacilli</taxon>
        <taxon>Bacillales</taxon>
        <taxon>Bacillaceae</taxon>
        <taxon>Cytobacillus</taxon>
    </lineage>
</organism>
<feature type="domain" description="Protein-PII uridylyltransferase N-terminal" evidence="1">
    <location>
        <begin position="28"/>
        <end position="140"/>
    </location>
</feature>
<dbReference type="Proteomes" id="UP001238088">
    <property type="component" value="Unassembled WGS sequence"/>
</dbReference>
<dbReference type="InterPro" id="IPR018821">
    <property type="entry name" value="DUF294_put_nucleoTrafse_sb-bd"/>
</dbReference>
<feature type="domain" description="DUF294" evidence="2">
    <location>
        <begin position="180"/>
        <end position="317"/>
    </location>
</feature>
<dbReference type="Pfam" id="PF10335">
    <property type="entry name" value="DUF294_C"/>
    <property type="match status" value="1"/>
</dbReference>
<evidence type="ECO:0000313" key="3">
    <source>
        <dbReference type="EMBL" id="MDQ0268654.1"/>
    </source>
</evidence>
<comment type="caution">
    <text evidence="3">The sequence shown here is derived from an EMBL/GenBank/DDBJ whole genome shotgun (WGS) entry which is preliminary data.</text>
</comment>
<gene>
    <name evidence="3" type="ORF">J2S17_000523</name>
</gene>
<dbReference type="InterPro" id="IPR005105">
    <property type="entry name" value="GlnD_Uridyltrans_N"/>
</dbReference>
<evidence type="ECO:0000259" key="2">
    <source>
        <dbReference type="Pfam" id="PF10335"/>
    </source>
</evidence>
<accession>A0ABU0ACP1</accession>
<protein>
    <submittedName>
        <fullName evidence="3">CBS domain-containing protein</fullName>
    </submittedName>
</protein>
<sequence length="325" mass="37599">MAKNFESYEEIKKWRDEEIRLRSSDTTSLNQFHDEVMKAVYALASKTIRSEAPCKFAWFVTGSGGRGEQGLVSDQDHGIVYEKGDKHIDTYFADLGKELSDGLNTAGYPYCEGKVMSSNPIWCKPIDEWRKQLIYWMDEGSWATIRSLQIFYDARVLIGEADFINIMKEDVHQYENEHPNLLKRLLDNVRHIKNSIGPLGQILTEDKGKYSGSIDLKYAAFIPYVNGIRLLSLKEGMKETSTIRRMDALLQLKPYNQGLKKYKESFTDLLTYRLSLMNDVESYDDAHHLFIKDLDKRSKKDMKQILKNGKKLHQYVAELIEQGVK</sequence>
<dbReference type="CDD" id="cd05401">
    <property type="entry name" value="NT_GlnE_GlnD_like"/>
    <property type="match status" value="1"/>
</dbReference>
<reference evidence="3 4" key="1">
    <citation type="submission" date="2023-07" db="EMBL/GenBank/DDBJ databases">
        <title>Genomic Encyclopedia of Type Strains, Phase IV (KMG-IV): sequencing the most valuable type-strain genomes for metagenomic binning, comparative biology and taxonomic classification.</title>
        <authorList>
            <person name="Goeker M."/>
        </authorList>
    </citation>
    <scope>NUCLEOTIDE SEQUENCE [LARGE SCALE GENOMIC DNA]</scope>
    <source>
        <strain evidence="3 4">DSM 23494</strain>
    </source>
</reference>